<dbReference type="AlphaFoldDB" id="Q1EI16"/>
<dbReference type="PANTHER" id="PTHR43125">
    <property type="entry name" value="INOSITOL-3-PHOSPHATE SYNTHASE"/>
    <property type="match status" value="1"/>
</dbReference>
<dbReference type="Gene3D" id="3.40.50.720">
    <property type="entry name" value="NAD(P)-binding Rossmann-like Domain"/>
    <property type="match status" value="1"/>
</dbReference>
<reference evidence="3" key="1">
    <citation type="submission" date="2006-06" db="EMBL/GenBank/DDBJ databases">
        <title>Construction and analysis of a metagenomic library from a deep-sea sediment of east Pacific nodule Province.</title>
        <authorList>
            <person name="Xu M."/>
            <person name="Xiao X."/>
            <person name="Wang F."/>
        </authorList>
    </citation>
    <scope>NUCLEOTIDE SEQUENCE</scope>
</reference>
<dbReference type="GO" id="GO:0008654">
    <property type="term" value="P:phospholipid biosynthetic process"/>
    <property type="evidence" value="ECO:0007669"/>
    <property type="project" value="InterPro"/>
</dbReference>
<evidence type="ECO:0000256" key="1">
    <source>
        <dbReference type="ARBA" id="ARBA00010813"/>
    </source>
</evidence>
<accession>Q1EI16</accession>
<dbReference type="EMBL" id="AM270417">
    <property type="protein sequence ID" value="CAK32594.1"/>
    <property type="molecule type" value="Genomic_DNA"/>
</dbReference>
<comment type="similarity">
    <text evidence="1">Belongs to the myo-inositol 1-phosphate synthase family.</text>
</comment>
<dbReference type="GO" id="GO:0004512">
    <property type="term" value="F:inositol-3-phosphate synthase activity"/>
    <property type="evidence" value="ECO:0007669"/>
    <property type="project" value="InterPro"/>
</dbReference>
<evidence type="ECO:0000313" key="3">
    <source>
        <dbReference type="EMBL" id="CAK32594.1"/>
    </source>
</evidence>
<dbReference type="InterPro" id="IPR002587">
    <property type="entry name" value="Myo-inos-1-P_Synthase"/>
</dbReference>
<dbReference type="InterPro" id="IPR013021">
    <property type="entry name" value="Myo-inos-1-P_Synthase_GAPDH"/>
</dbReference>
<dbReference type="Gene3D" id="3.30.360.10">
    <property type="entry name" value="Dihydrodipicolinate Reductase, domain 2"/>
    <property type="match status" value="1"/>
</dbReference>
<sequence length="374" mass="40587">MKKIRVAIAGVGNCASSLVQGLEYYKGRNDGASVGLMHARIGDWGPSDIEIVAAFDIDRRKVGKRVEEAIFAKPNCTKVFQSALPVSDVVVRMGPVLDGVAPHMADYPDDEAFRPSDEEAVDVVQVLKDTRAEVLVCYMPVGSEEAVRHYTRACLEAGVAMVNCVPVFIASDPEWAEKFRDAGVPIVGDDIKSQIGATIVHRTLTRLFGDRGVPLDRTYQLNTGGNTDFLNMKALDRLKSKKVSKTESVQSQLDERLVSNNIHIGPSDYVPWQDDNKVAFIRMEGRGFGGVPLELELRLSVQDSPNSAGVVIDAVRCAKLALERGIGGPLEAASAYYMKSPPRQMRDSVACEVCDAFIQGKEADEGTSLAVAGE</sequence>
<proteinExistence type="inferred from homology"/>
<feature type="domain" description="Myo-inositol-1-phosphate synthase GAPDH-like" evidence="2">
    <location>
        <begin position="196"/>
        <end position="304"/>
    </location>
</feature>
<dbReference type="SUPFAM" id="SSF55347">
    <property type="entry name" value="Glyceraldehyde-3-phosphate dehydrogenase-like, C-terminal domain"/>
    <property type="match status" value="1"/>
</dbReference>
<gene>
    <name evidence="3" type="ORF">17H9-20</name>
</gene>
<name>Q1EI16_9ZZZZ</name>
<dbReference type="SUPFAM" id="SSF51735">
    <property type="entry name" value="NAD(P)-binding Rossmann-fold domains"/>
    <property type="match status" value="1"/>
</dbReference>
<dbReference type="PANTHER" id="PTHR43125:SF1">
    <property type="entry name" value="INOSITOL-3-PHOSPHATE SYNTHASE"/>
    <property type="match status" value="1"/>
</dbReference>
<protein>
    <submittedName>
        <fullName evidence="3">Myo-inositol-1-phosphate synthase</fullName>
    </submittedName>
</protein>
<dbReference type="Pfam" id="PF01658">
    <property type="entry name" value="Inos-1-P_synth"/>
    <property type="match status" value="1"/>
</dbReference>
<dbReference type="InterPro" id="IPR052199">
    <property type="entry name" value="MIPS"/>
</dbReference>
<dbReference type="PIRSF" id="PIRSF015578">
    <property type="entry name" value="Myoinos-ppht_syn"/>
    <property type="match status" value="1"/>
</dbReference>
<organism evidence="3">
    <name type="scientific">uncultured organism</name>
    <dbReference type="NCBI Taxonomy" id="155900"/>
    <lineage>
        <taxon>unclassified sequences</taxon>
        <taxon>environmental samples</taxon>
    </lineage>
</organism>
<dbReference type="InterPro" id="IPR036291">
    <property type="entry name" value="NAD(P)-bd_dom_sf"/>
</dbReference>
<dbReference type="GO" id="GO:0006021">
    <property type="term" value="P:inositol biosynthetic process"/>
    <property type="evidence" value="ECO:0007669"/>
    <property type="project" value="InterPro"/>
</dbReference>
<evidence type="ECO:0000259" key="2">
    <source>
        <dbReference type="Pfam" id="PF01658"/>
    </source>
</evidence>